<evidence type="ECO:0000256" key="2">
    <source>
        <dbReference type="ARBA" id="ARBA00022618"/>
    </source>
</evidence>
<dbReference type="InterPro" id="IPR004367">
    <property type="entry name" value="Cyclin_C-dom"/>
</dbReference>
<gene>
    <name evidence="9" type="ORF">SAY86_000126</name>
</gene>
<evidence type="ECO:0000256" key="1">
    <source>
        <dbReference type="ARBA" id="ARBA00009065"/>
    </source>
</evidence>
<dbReference type="CDD" id="cd20543">
    <property type="entry name" value="CYCLIN_AtCycD-like_rpt1"/>
    <property type="match status" value="1"/>
</dbReference>
<dbReference type="FunFam" id="1.10.472.10:FF:000070">
    <property type="entry name" value="CYCLIN D32"/>
    <property type="match status" value="1"/>
</dbReference>
<evidence type="ECO:0000256" key="6">
    <source>
        <dbReference type="SAM" id="MobiDB-lite"/>
    </source>
</evidence>
<evidence type="ECO:0000259" key="8">
    <source>
        <dbReference type="SMART" id="SM01332"/>
    </source>
</evidence>
<dbReference type="Proteomes" id="UP001346149">
    <property type="component" value="Unassembled WGS sequence"/>
</dbReference>
<keyword evidence="4" id="KW-0131">Cell cycle</keyword>
<dbReference type="GO" id="GO:0051301">
    <property type="term" value="P:cell division"/>
    <property type="evidence" value="ECO:0007669"/>
    <property type="project" value="UniProtKB-KW"/>
</dbReference>
<dbReference type="EMBL" id="JAXQNO010000002">
    <property type="protein sequence ID" value="KAK4801923.1"/>
    <property type="molecule type" value="Genomic_DNA"/>
</dbReference>
<dbReference type="InterPro" id="IPR006671">
    <property type="entry name" value="Cyclin_N"/>
</dbReference>
<comment type="similarity">
    <text evidence="1">Belongs to the cyclin family. Cyclin D subfamily.</text>
</comment>
<dbReference type="Pfam" id="PF02984">
    <property type="entry name" value="Cyclin_C"/>
    <property type="match status" value="1"/>
</dbReference>
<dbReference type="PANTHER" id="PTHR10177">
    <property type="entry name" value="CYCLINS"/>
    <property type="match status" value="1"/>
</dbReference>
<evidence type="ECO:0008006" key="11">
    <source>
        <dbReference type="Google" id="ProtNLM"/>
    </source>
</evidence>
<keyword evidence="3 5" id="KW-0195">Cyclin</keyword>
<feature type="domain" description="Cyclin-like" evidence="7">
    <location>
        <begin position="112"/>
        <end position="200"/>
    </location>
</feature>
<dbReference type="InterPro" id="IPR036915">
    <property type="entry name" value="Cyclin-like_sf"/>
</dbReference>
<name>A0AAN7N0U6_TRANT</name>
<evidence type="ECO:0000256" key="3">
    <source>
        <dbReference type="ARBA" id="ARBA00023127"/>
    </source>
</evidence>
<organism evidence="9 10">
    <name type="scientific">Trapa natans</name>
    <name type="common">Water chestnut</name>
    <dbReference type="NCBI Taxonomy" id="22666"/>
    <lineage>
        <taxon>Eukaryota</taxon>
        <taxon>Viridiplantae</taxon>
        <taxon>Streptophyta</taxon>
        <taxon>Embryophyta</taxon>
        <taxon>Tracheophyta</taxon>
        <taxon>Spermatophyta</taxon>
        <taxon>Magnoliopsida</taxon>
        <taxon>eudicotyledons</taxon>
        <taxon>Gunneridae</taxon>
        <taxon>Pentapetalae</taxon>
        <taxon>rosids</taxon>
        <taxon>malvids</taxon>
        <taxon>Myrtales</taxon>
        <taxon>Lythraceae</taxon>
        <taxon>Trapa</taxon>
    </lineage>
</organism>
<feature type="compositionally biased region" description="Acidic residues" evidence="6">
    <location>
        <begin position="35"/>
        <end position="53"/>
    </location>
</feature>
<dbReference type="InterPro" id="IPR013763">
    <property type="entry name" value="Cyclin-like_dom"/>
</dbReference>
<evidence type="ECO:0000313" key="9">
    <source>
        <dbReference type="EMBL" id="KAK4801923.1"/>
    </source>
</evidence>
<feature type="domain" description="Cyclin C-terminal" evidence="8">
    <location>
        <begin position="209"/>
        <end position="333"/>
    </location>
</feature>
<protein>
    <recommendedName>
        <fullName evidence="11">B-like cyclin</fullName>
    </recommendedName>
</protein>
<dbReference type="CDD" id="cd20544">
    <property type="entry name" value="CYCLIN_AtCycD-like_rpt2"/>
    <property type="match status" value="1"/>
</dbReference>
<feature type="compositionally biased region" description="Basic residues" evidence="6">
    <location>
        <begin position="351"/>
        <end position="364"/>
    </location>
</feature>
<dbReference type="PROSITE" id="PS00292">
    <property type="entry name" value="CYCLINS"/>
    <property type="match status" value="1"/>
</dbReference>
<keyword evidence="2" id="KW-0132">Cell division</keyword>
<dbReference type="GO" id="GO:0048316">
    <property type="term" value="P:seed development"/>
    <property type="evidence" value="ECO:0007669"/>
    <property type="project" value="UniProtKB-ARBA"/>
</dbReference>
<feature type="region of interest" description="Disordered" evidence="6">
    <location>
        <begin position="344"/>
        <end position="364"/>
    </location>
</feature>
<dbReference type="InterPro" id="IPR048258">
    <property type="entry name" value="Cyclins_cyclin-box"/>
</dbReference>
<keyword evidence="10" id="KW-1185">Reference proteome</keyword>
<dbReference type="FunFam" id="1.10.472.10:FF:000060">
    <property type="entry name" value="D6-type cyclin"/>
    <property type="match status" value="1"/>
</dbReference>
<accession>A0AAN7N0U6</accession>
<feature type="region of interest" description="Disordered" evidence="6">
    <location>
        <begin position="35"/>
        <end position="58"/>
    </location>
</feature>
<comment type="caution">
    <text evidence="9">The sequence shown here is derived from an EMBL/GenBank/DDBJ whole genome shotgun (WGS) entry which is preliminary data.</text>
</comment>
<evidence type="ECO:0000313" key="10">
    <source>
        <dbReference type="Proteomes" id="UP001346149"/>
    </source>
</evidence>
<dbReference type="AlphaFoldDB" id="A0AAN7N0U6"/>
<sequence>MAVQSHLHHQHVSEQTLEQEDRFFFLDALYCEEEQRWEEEEEEEEEDVSEEDCAQNGRTHSSHLPLLLLEHDMIYDDEELHSLFSKEELQRADYWSSGVGHSVSAVRSEAVQWMLIVNAHYGFSALTAVLAIDYVDRFLSRFLVPEDKPWIIQILSVACISLAAKIEETCVPLLLDLQVGEAKYVFEAKAIQRMELLVLSALRWKMHPVTPLSFLDHVVRRLCLKSQVHWEFFKRCESTLLNVISDSRSVSYLPSVLATATMVHVIEELETSNPVEYKAQLLRVLGMSKEDVEGCWQLIRGISTARIASHGVINSNKRKLDASLMGESTLSDDISDKCSCVVGPSSSPPNNHHHHQHHRTRVKRSRGQILDLEKNNQCCSSSSSSSSSCSFSSLGRVFICAVRSPH</sequence>
<proteinExistence type="inferred from homology"/>
<dbReference type="SMART" id="SM01332">
    <property type="entry name" value="Cyclin_C"/>
    <property type="match status" value="1"/>
</dbReference>
<dbReference type="GO" id="GO:0010444">
    <property type="term" value="P:guard mother cell differentiation"/>
    <property type="evidence" value="ECO:0007669"/>
    <property type="project" value="UniProtKB-ARBA"/>
</dbReference>
<dbReference type="Gene3D" id="1.10.472.10">
    <property type="entry name" value="Cyclin-like"/>
    <property type="match status" value="2"/>
</dbReference>
<dbReference type="InterPro" id="IPR039361">
    <property type="entry name" value="Cyclin"/>
</dbReference>
<evidence type="ECO:0000256" key="4">
    <source>
        <dbReference type="ARBA" id="ARBA00023306"/>
    </source>
</evidence>
<dbReference type="SUPFAM" id="SSF47954">
    <property type="entry name" value="Cyclin-like"/>
    <property type="match status" value="2"/>
</dbReference>
<dbReference type="SMART" id="SM00385">
    <property type="entry name" value="CYCLIN"/>
    <property type="match status" value="1"/>
</dbReference>
<reference evidence="9 10" key="1">
    <citation type="journal article" date="2023" name="Hortic Res">
        <title>Pangenome of water caltrop reveals structural variations and asymmetric subgenome divergence after allopolyploidization.</title>
        <authorList>
            <person name="Zhang X."/>
            <person name="Chen Y."/>
            <person name="Wang L."/>
            <person name="Yuan Y."/>
            <person name="Fang M."/>
            <person name="Shi L."/>
            <person name="Lu R."/>
            <person name="Comes H.P."/>
            <person name="Ma Y."/>
            <person name="Chen Y."/>
            <person name="Huang G."/>
            <person name="Zhou Y."/>
            <person name="Zheng Z."/>
            <person name="Qiu Y."/>
        </authorList>
    </citation>
    <scope>NUCLEOTIDE SEQUENCE [LARGE SCALE GENOMIC DNA]</scope>
    <source>
        <strain evidence="9">F231</strain>
    </source>
</reference>
<dbReference type="Pfam" id="PF00134">
    <property type="entry name" value="Cyclin_N"/>
    <property type="match status" value="1"/>
</dbReference>
<evidence type="ECO:0000256" key="5">
    <source>
        <dbReference type="RuleBase" id="RU000383"/>
    </source>
</evidence>
<evidence type="ECO:0000259" key="7">
    <source>
        <dbReference type="SMART" id="SM00385"/>
    </source>
</evidence>